<keyword evidence="3 7" id="KW-0227">DNA damage</keyword>
<keyword evidence="4 7" id="KW-0233">DNA recombination</keyword>
<evidence type="ECO:0000256" key="5">
    <source>
        <dbReference type="ARBA" id="ARBA00023204"/>
    </source>
</evidence>
<dbReference type="AlphaFoldDB" id="A0A8K0JXM2"/>
<comment type="caution">
    <text evidence="9">The sequence shown here is derived from an EMBL/GenBank/DDBJ whole genome shotgun (WGS) entry which is preliminary data.</text>
</comment>
<reference evidence="9" key="1">
    <citation type="submission" date="2013-04" db="EMBL/GenBank/DDBJ databases">
        <authorList>
            <person name="Qu J."/>
            <person name="Murali S.C."/>
            <person name="Bandaranaike D."/>
            <person name="Bellair M."/>
            <person name="Blankenburg K."/>
            <person name="Chao H."/>
            <person name="Dinh H."/>
            <person name="Doddapaneni H."/>
            <person name="Downs B."/>
            <person name="Dugan-Rocha S."/>
            <person name="Elkadiri S."/>
            <person name="Gnanaolivu R.D."/>
            <person name="Hernandez B."/>
            <person name="Javaid M."/>
            <person name="Jayaseelan J.C."/>
            <person name="Lee S."/>
            <person name="Li M."/>
            <person name="Ming W."/>
            <person name="Munidasa M."/>
            <person name="Muniz J."/>
            <person name="Nguyen L."/>
            <person name="Ongeri F."/>
            <person name="Osuji N."/>
            <person name="Pu L.-L."/>
            <person name="Puazo M."/>
            <person name="Qu C."/>
            <person name="Quiroz J."/>
            <person name="Raj R."/>
            <person name="Weissenberger G."/>
            <person name="Xin Y."/>
            <person name="Zou X."/>
            <person name="Han Y."/>
            <person name="Richards S."/>
            <person name="Worley K."/>
            <person name="Muzny D."/>
            <person name="Gibbs R."/>
        </authorList>
    </citation>
    <scope>NUCLEOTIDE SEQUENCE</scope>
    <source>
        <strain evidence="9">Sampled in the wild</strain>
    </source>
</reference>
<evidence type="ECO:0000256" key="7">
    <source>
        <dbReference type="RuleBase" id="RU365071"/>
    </source>
</evidence>
<dbReference type="OrthoDB" id="361242at2759"/>
<accession>A0A8K0JXM2</accession>
<comment type="subcellular location">
    <subcellularLocation>
        <location evidence="1 7">Nucleus</location>
    </subcellularLocation>
</comment>
<evidence type="ECO:0000256" key="3">
    <source>
        <dbReference type="ARBA" id="ARBA00022763"/>
    </source>
</evidence>
<organism evidence="9 10">
    <name type="scientific">Ladona fulva</name>
    <name type="common">Scarce chaser dragonfly</name>
    <name type="synonym">Libellula fulva</name>
    <dbReference type="NCBI Taxonomy" id="123851"/>
    <lineage>
        <taxon>Eukaryota</taxon>
        <taxon>Metazoa</taxon>
        <taxon>Ecdysozoa</taxon>
        <taxon>Arthropoda</taxon>
        <taxon>Hexapoda</taxon>
        <taxon>Insecta</taxon>
        <taxon>Pterygota</taxon>
        <taxon>Palaeoptera</taxon>
        <taxon>Odonata</taxon>
        <taxon>Epiprocta</taxon>
        <taxon>Anisoptera</taxon>
        <taxon>Libelluloidea</taxon>
        <taxon>Libellulidae</taxon>
        <taxon>Ladona</taxon>
    </lineage>
</organism>
<dbReference type="GO" id="GO:0005634">
    <property type="term" value="C:nucleus"/>
    <property type="evidence" value="ECO:0007669"/>
    <property type="project" value="UniProtKB-SubCell"/>
</dbReference>
<comment type="similarity">
    <text evidence="2 7">Belongs to the NSE4 family.</text>
</comment>
<reference evidence="9" key="2">
    <citation type="submission" date="2017-10" db="EMBL/GenBank/DDBJ databases">
        <title>Ladona fulva Genome sequencing and assembly.</title>
        <authorList>
            <person name="Murali S."/>
            <person name="Richards S."/>
            <person name="Bandaranaike D."/>
            <person name="Bellair M."/>
            <person name="Blankenburg K."/>
            <person name="Chao H."/>
            <person name="Dinh H."/>
            <person name="Doddapaneni H."/>
            <person name="Dugan-Rocha S."/>
            <person name="Elkadiri S."/>
            <person name="Gnanaolivu R."/>
            <person name="Hernandez B."/>
            <person name="Skinner E."/>
            <person name="Javaid M."/>
            <person name="Lee S."/>
            <person name="Li M."/>
            <person name="Ming W."/>
            <person name="Munidasa M."/>
            <person name="Muniz J."/>
            <person name="Nguyen L."/>
            <person name="Hughes D."/>
            <person name="Osuji N."/>
            <person name="Pu L.-L."/>
            <person name="Puazo M."/>
            <person name="Qu C."/>
            <person name="Quiroz J."/>
            <person name="Raj R."/>
            <person name="Weissenberger G."/>
            <person name="Xin Y."/>
            <person name="Zou X."/>
            <person name="Han Y."/>
            <person name="Worley K."/>
            <person name="Muzny D."/>
            <person name="Gibbs R."/>
        </authorList>
    </citation>
    <scope>NUCLEOTIDE SEQUENCE</scope>
    <source>
        <strain evidence="9">Sampled in the wild</strain>
    </source>
</reference>
<dbReference type="InterPro" id="IPR027786">
    <property type="entry name" value="Nse4/EID"/>
</dbReference>
<dbReference type="InterPro" id="IPR014854">
    <property type="entry name" value="Nse4_C"/>
</dbReference>
<protein>
    <recommendedName>
        <fullName evidence="7">Non-structural maintenance of chromosomes element 4</fullName>
    </recommendedName>
</protein>
<dbReference type="Proteomes" id="UP000792457">
    <property type="component" value="Unassembled WGS sequence"/>
</dbReference>
<dbReference type="PANTHER" id="PTHR16140:SF0">
    <property type="entry name" value="NON-STRUCTURAL MAINTENANCE OF CHROMOSOMES ELEMENT 4"/>
    <property type="match status" value="1"/>
</dbReference>
<proteinExistence type="inferred from homology"/>
<comment type="function">
    <text evidence="7">Component of the SMC5-SMC6 complex, that promotes sister chromatid alignment after DNA damage and facilitates double-stranded DNA breaks (DSBs) repair via homologous recombination between sister chromatids.</text>
</comment>
<name>A0A8K0JXM2_LADFU</name>
<evidence type="ECO:0000256" key="4">
    <source>
        <dbReference type="ARBA" id="ARBA00023172"/>
    </source>
</evidence>
<evidence type="ECO:0000313" key="9">
    <source>
        <dbReference type="EMBL" id="KAG8224334.1"/>
    </source>
</evidence>
<dbReference type="EMBL" id="KZ308192">
    <property type="protein sequence ID" value="KAG8224334.1"/>
    <property type="molecule type" value="Genomic_DNA"/>
</dbReference>
<sequence>MSFCTKMSSNSADDNVVLDYKKLLEQVEEIRNQDVGLESVQSISRVMSIAEELVDKVKKPREIGLDAKVLEISSAVVQQNAERFDSGFRPEEFADKLINKLTLHDTESSQTDSLIWQRFREKFSHLLPLAPRFDYLLGTIDKEKVQRKVRQPRQPQSRNEGTKELIKVLANKSTMQDNEIGQQHILDYISRLLVKTYRRNGEKPISYFKVVLSPNSLEETCQNILHIAFLVRDSFVKISTGEFTSVFLM</sequence>
<comment type="subunit">
    <text evidence="7">Component of the SMC5-SMC6 complex.</text>
</comment>
<keyword evidence="5 7" id="KW-0234">DNA repair</keyword>
<evidence type="ECO:0000256" key="6">
    <source>
        <dbReference type="ARBA" id="ARBA00023242"/>
    </source>
</evidence>
<dbReference type="GO" id="GO:0006281">
    <property type="term" value="P:DNA repair"/>
    <property type="evidence" value="ECO:0007669"/>
    <property type="project" value="UniProtKB-UniRule"/>
</dbReference>
<evidence type="ECO:0000256" key="1">
    <source>
        <dbReference type="ARBA" id="ARBA00004123"/>
    </source>
</evidence>
<evidence type="ECO:0000313" key="10">
    <source>
        <dbReference type="Proteomes" id="UP000792457"/>
    </source>
</evidence>
<dbReference type="PANTHER" id="PTHR16140">
    <property type="entry name" value="NON-STRUCTURAL MAINTENANCE OF CHROMOSOMES ELEMENT 4"/>
    <property type="match status" value="1"/>
</dbReference>
<evidence type="ECO:0000256" key="2">
    <source>
        <dbReference type="ARBA" id="ARBA00008997"/>
    </source>
</evidence>
<feature type="domain" description="Non-structural maintenance of chromosome element 4 C-terminal" evidence="8">
    <location>
        <begin position="204"/>
        <end position="242"/>
    </location>
</feature>
<dbReference type="GO" id="GO:0006310">
    <property type="term" value="P:DNA recombination"/>
    <property type="evidence" value="ECO:0007669"/>
    <property type="project" value="UniProtKB-UniRule"/>
</dbReference>
<evidence type="ECO:0000259" key="8">
    <source>
        <dbReference type="Pfam" id="PF08743"/>
    </source>
</evidence>
<gene>
    <name evidence="9" type="ORF">J437_LFUL004290</name>
</gene>
<keyword evidence="6 7" id="KW-0539">Nucleus</keyword>
<dbReference type="Pfam" id="PF08743">
    <property type="entry name" value="Nse4_C"/>
    <property type="match status" value="1"/>
</dbReference>
<dbReference type="GO" id="GO:0030915">
    <property type="term" value="C:Smc5-Smc6 complex"/>
    <property type="evidence" value="ECO:0007669"/>
    <property type="project" value="UniProtKB-UniRule"/>
</dbReference>
<keyword evidence="10" id="KW-1185">Reference proteome</keyword>